<evidence type="ECO:0000313" key="2">
    <source>
        <dbReference type="Proteomes" id="UP000789702"/>
    </source>
</evidence>
<proteinExistence type="predicted"/>
<organism evidence="1 2">
    <name type="scientific">Dentiscutata heterogama</name>
    <dbReference type="NCBI Taxonomy" id="1316150"/>
    <lineage>
        <taxon>Eukaryota</taxon>
        <taxon>Fungi</taxon>
        <taxon>Fungi incertae sedis</taxon>
        <taxon>Mucoromycota</taxon>
        <taxon>Glomeromycotina</taxon>
        <taxon>Glomeromycetes</taxon>
        <taxon>Diversisporales</taxon>
        <taxon>Gigasporaceae</taxon>
        <taxon>Dentiscutata</taxon>
    </lineage>
</organism>
<gene>
    <name evidence="1" type="ORF">DHETER_LOCUS14287</name>
</gene>
<evidence type="ECO:0000313" key="1">
    <source>
        <dbReference type="EMBL" id="CAG8745000.1"/>
    </source>
</evidence>
<dbReference type="EMBL" id="CAJVPU010043085">
    <property type="protein sequence ID" value="CAG8745000.1"/>
    <property type="molecule type" value="Genomic_DNA"/>
</dbReference>
<name>A0ACA9QH20_9GLOM</name>
<sequence>LYISWKFGLRYLTVIEPGINKTNVGKKIKTLFIFGMDIATFVVVDKPKYDLVLDNL</sequence>
<dbReference type="Proteomes" id="UP000789702">
    <property type="component" value="Unassembled WGS sequence"/>
</dbReference>
<accession>A0ACA9QH20</accession>
<comment type="caution">
    <text evidence="1">The sequence shown here is derived from an EMBL/GenBank/DDBJ whole genome shotgun (WGS) entry which is preliminary data.</text>
</comment>
<reference evidence="1" key="1">
    <citation type="submission" date="2021-06" db="EMBL/GenBank/DDBJ databases">
        <authorList>
            <person name="Kallberg Y."/>
            <person name="Tangrot J."/>
            <person name="Rosling A."/>
        </authorList>
    </citation>
    <scope>NUCLEOTIDE SEQUENCE</scope>
    <source>
        <strain evidence="1">IL203A</strain>
    </source>
</reference>
<feature type="non-terminal residue" evidence="1">
    <location>
        <position position="1"/>
    </location>
</feature>
<keyword evidence="2" id="KW-1185">Reference proteome</keyword>
<protein>
    <submittedName>
        <fullName evidence="1">17303_t:CDS:1</fullName>
    </submittedName>
</protein>